<comment type="caution">
    <text evidence="4">The sequence shown here is derived from an EMBL/GenBank/DDBJ whole genome shotgun (WGS) entry which is preliminary data.</text>
</comment>
<dbReference type="GO" id="GO:0016491">
    <property type="term" value="F:oxidoreductase activity"/>
    <property type="evidence" value="ECO:0007669"/>
    <property type="project" value="UniProtKB-KW"/>
</dbReference>
<dbReference type="SUPFAM" id="SSF51735">
    <property type="entry name" value="NAD(P)-binding Rossmann-fold domains"/>
    <property type="match status" value="1"/>
</dbReference>
<proteinExistence type="inferred from homology"/>
<dbReference type="PANTHER" id="PTHR42901">
    <property type="entry name" value="ALCOHOL DEHYDROGENASE"/>
    <property type="match status" value="1"/>
</dbReference>
<sequence>MADTTALITGAGTGFGWDTAFRLAERADFDVIAGVEIYAQVWALEQEADRRGVPLRVEKLDVTDPGDRRKAAEWEVDVLLNNAGVSEGGSMVDIPAANLRRQFEVNVIGPVLLTQDIAKRMVARRRGRIVFMSSIAGMMTDPFGGAYAASKHAVEAVADALRQELAEFGIEVATINPGPYLTGFNDRLLETWRSWEDDPQQRLFDYSQLAFPHEQYEPSEVADIAVGVLTGEIGTYRNVVPAEIVGGLREQIDSVWDRQTTDGVGERAPTVATAYDMRPETPAG</sequence>
<keyword evidence="2" id="KW-0560">Oxidoreductase</keyword>
<keyword evidence="5" id="KW-1185">Reference proteome</keyword>
<evidence type="ECO:0000256" key="2">
    <source>
        <dbReference type="ARBA" id="ARBA00023002"/>
    </source>
</evidence>
<comment type="similarity">
    <text evidence="1 3">Belongs to the short-chain dehydrogenases/reductases (SDR) family.</text>
</comment>
<dbReference type="Gene3D" id="3.40.50.720">
    <property type="entry name" value="NAD(P)-binding Rossmann-like Domain"/>
    <property type="match status" value="1"/>
</dbReference>
<dbReference type="Pfam" id="PF00106">
    <property type="entry name" value="adh_short"/>
    <property type="match status" value="1"/>
</dbReference>
<protein>
    <submittedName>
        <fullName evidence="4">SDR family oxidoreductase</fullName>
    </submittedName>
</protein>
<dbReference type="PANTHER" id="PTHR42901:SF1">
    <property type="entry name" value="ALCOHOL DEHYDROGENASE"/>
    <property type="match status" value="1"/>
</dbReference>
<accession>A0A846XU43</accession>
<dbReference type="AlphaFoldDB" id="A0A846XU43"/>
<dbReference type="InterPro" id="IPR020904">
    <property type="entry name" value="Sc_DH/Rdtase_CS"/>
</dbReference>
<evidence type="ECO:0000256" key="3">
    <source>
        <dbReference type="RuleBase" id="RU000363"/>
    </source>
</evidence>
<dbReference type="InterPro" id="IPR036291">
    <property type="entry name" value="NAD(P)-bd_dom_sf"/>
</dbReference>
<evidence type="ECO:0000313" key="4">
    <source>
        <dbReference type="EMBL" id="NKY49552.1"/>
    </source>
</evidence>
<dbReference type="RefSeq" id="WP_067867982.1">
    <property type="nucleotide sequence ID" value="NZ_JAAXOP010000002.1"/>
</dbReference>
<gene>
    <name evidence="4" type="ORF">HGA08_04905</name>
</gene>
<name>A0A846XU43_9NOCA</name>
<reference evidence="4 5" key="1">
    <citation type="submission" date="2020-04" db="EMBL/GenBank/DDBJ databases">
        <title>MicrobeNet Type strains.</title>
        <authorList>
            <person name="Nicholson A.C."/>
        </authorList>
    </citation>
    <scope>NUCLEOTIDE SEQUENCE [LARGE SCALE GENOMIC DNA]</scope>
    <source>
        <strain evidence="4 5">JCM 12354</strain>
    </source>
</reference>
<organism evidence="4 5">
    <name type="scientific">Nocardia vermiculata</name>
    <dbReference type="NCBI Taxonomy" id="257274"/>
    <lineage>
        <taxon>Bacteria</taxon>
        <taxon>Bacillati</taxon>
        <taxon>Actinomycetota</taxon>
        <taxon>Actinomycetes</taxon>
        <taxon>Mycobacteriales</taxon>
        <taxon>Nocardiaceae</taxon>
        <taxon>Nocardia</taxon>
    </lineage>
</organism>
<evidence type="ECO:0000313" key="5">
    <source>
        <dbReference type="Proteomes" id="UP000565711"/>
    </source>
</evidence>
<dbReference type="Proteomes" id="UP000565711">
    <property type="component" value="Unassembled WGS sequence"/>
</dbReference>
<evidence type="ECO:0000256" key="1">
    <source>
        <dbReference type="ARBA" id="ARBA00006484"/>
    </source>
</evidence>
<dbReference type="NCBIfam" id="NF006776">
    <property type="entry name" value="PRK09291.1"/>
    <property type="match status" value="1"/>
</dbReference>
<dbReference type="PRINTS" id="PR00081">
    <property type="entry name" value="GDHRDH"/>
</dbReference>
<dbReference type="PROSITE" id="PS00061">
    <property type="entry name" value="ADH_SHORT"/>
    <property type="match status" value="1"/>
</dbReference>
<dbReference type="EMBL" id="JAAXOP010000002">
    <property type="protein sequence ID" value="NKY49552.1"/>
    <property type="molecule type" value="Genomic_DNA"/>
</dbReference>
<dbReference type="InterPro" id="IPR002347">
    <property type="entry name" value="SDR_fam"/>
</dbReference>
<dbReference type="PRINTS" id="PR00080">
    <property type="entry name" value="SDRFAMILY"/>
</dbReference>